<organism evidence="3 4">
    <name type="scientific">Microcystis viridis NIES-102</name>
    <dbReference type="NCBI Taxonomy" id="213615"/>
    <lineage>
        <taxon>Bacteria</taxon>
        <taxon>Bacillati</taxon>
        <taxon>Cyanobacteriota</taxon>
        <taxon>Cyanophyceae</taxon>
        <taxon>Oscillatoriophycideae</taxon>
        <taxon>Chroococcales</taxon>
        <taxon>Microcystaceae</taxon>
        <taxon>Microcystis</taxon>
    </lineage>
</organism>
<sequence length="253" mass="27413">MMKNNTLTVFAILAGLGILASQAQATVITNGCAATNQFCNLSELFGGASIQVGDKLFNNFSIFRQDGTKVVNFRNVQVIGIFQDTNAPGLEFISLNNELTAPNGGDIDFVFDFKVTTLGEPIVDNELILPVNGFNTQLPGTVEILEGLFDSPSGNAFALKRVRSATDILPPNLEARVEFEPRTMLFIRKTVRVDAREGGIAELSRFQQRFSQQTPEPTSILSLLALGTLGAASTLKRKLKPSKSTKKETTKVG</sequence>
<evidence type="ECO:0000313" key="4">
    <source>
        <dbReference type="Proteomes" id="UP000278152"/>
    </source>
</evidence>
<dbReference type="AlphaFoldDB" id="A0A3G9JZV9"/>
<accession>A0A3G9JZV9</accession>
<gene>
    <name evidence="3" type="ORF">myaer102_02610</name>
</gene>
<dbReference type="Pfam" id="PF07589">
    <property type="entry name" value="PEP-CTERM"/>
    <property type="match status" value="1"/>
</dbReference>
<keyword evidence="1" id="KW-0732">Signal</keyword>
<dbReference type="Proteomes" id="UP000278152">
    <property type="component" value="Chromosome"/>
</dbReference>
<feature type="domain" description="Ice-binding protein C-terminal" evidence="2">
    <location>
        <begin position="213"/>
        <end position="233"/>
    </location>
</feature>
<evidence type="ECO:0000256" key="1">
    <source>
        <dbReference type="SAM" id="SignalP"/>
    </source>
</evidence>
<proteinExistence type="predicted"/>
<name>A0A3G9JZV9_MICVR</name>
<dbReference type="KEGG" id="mvz:myaer102_02610"/>
<evidence type="ECO:0000313" key="3">
    <source>
        <dbReference type="EMBL" id="BBH37800.1"/>
    </source>
</evidence>
<feature type="chain" id="PRO_5018015015" description="Ice-binding protein C-terminal domain-containing protein" evidence="1">
    <location>
        <begin position="26"/>
        <end position="253"/>
    </location>
</feature>
<dbReference type="NCBIfam" id="TIGR02595">
    <property type="entry name" value="PEP_CTERM"/>
    <property type="match status" value="1"/>
</dbReference>
<feature type="signal peptide" evidence="1">
    <location>
        <begin position="1"/>
        <end position="25"/>
    </location>
</feature>
<dbReference type="InterPro" id="IPR013424">
    <property type="entry name" value="Ice-binding_C"/>
</dbReference>
<protein>
    <recommendedName>
        <fullName evidence="2">Ice-binding protein C-terminal domain-containing protein</fullName>
    </recommendedName>
</protein>
<reference evidence="3 4" key="1">
    <citation type="submission" date="2018-11" db="EMBL/GenBank/DDBJ databases">
        <title>Complete genome sequence of Microcystis aeruginosa NIES-102.</title>
        <authorList>
            <person name="Yamaguchi H."/>
            <person name="Suzuki S."/>
            <person name="Kawachi M."/>
        </authorList>
    </citation>
    <scope>NUCLEOTIDE SEQUENCE [LARGE SCALE GENOMIC DNA]</scope>
    <source>
        <strain evidence="3 4">NIES-102</strain>
    </source>
</reference>
<evidence type="ECO:0000259" key="2">
    <source>
        <dbReference type="Pfam" id="PF07589"/>
    </source>
</evidence>
<dbReference type="EMBL" id="AP019314">
    <property type="protein sequence ID" value="BBH37800.1"/>
    <property type="molecule type" value="Genomic_DNA"/>
</dbReference>